<keyword evidence="1" id="KW-1133">Transmembrane helix</keyword>
<keyword evidence="1" id="KW-0472">Membrane</keyword>
<accession>A0A1I0QDG2</accession>
<organism evidence="2 3">
    <name type="scientific">Chryseobacterium wanjuense</name>
    <dbReference type="NCBI Taxonomy" id="356305"/>
    <lineage>
        <taxon>Bacteria</taxon>
        <taxon>Pseudomonadati</taxon>
        <taxon>Bacteroidota</taxon>
        <taxon>Flavobacteriia</taxon>
        <taxon>Flavobacteriales</taxon>
        <taxon>Weeksellaceae</taxon>
        <taxon>Chryseobacterium group</taxon>
        <taxon>Chryseobacterium</taxon>
    </lineage>
</organism>
<feature type="transmembrane region" description="Helical" evidence="1">
    <location>
        <begin position="92"/>
        <end position="113"/>
    </location>
</feature>
<evidence type="ECO:0000313" key="2">
    <source>
        <dbReference type="EMBL" id="SEW24995.1"/>
    </source>
</evidence>
<evidence type="ECO:0000256" key="1">
    <source>
        <dbReference type="SAM" id="Phobius"/>
    </source>
</evidence>
<sequence length="114" mass="13241">MDKHLFDENRFTEILTRKLSGTALTEEEAYYFKSNLISDDPFVSRRCQEIIAEVTAKQPLPSTSPAHELDMEKEYEQMLSTLHSKKNTSHKFIIIIVLLIFILLCIAAFFLFLL</sequence>
<name>A0A1I0QDG2_9FLAO</name>
<proteinExistence type="predicted"/>
<dbReference type="Proteomes" id="UP000199469">
    <property type="component" value="Unassembled WGS sequence"/>
</dbReference>
<evidence type="ECO:0000313" key="3">
    <source>
        <dbReference type="Proteomes" id="UP000199469"/>
    </source>
</evidence>
<dbReference type="RefSeq" id="WP_089791671.1">
    <property type="nucleotide sequence ID" value="NZ_FOIU01000001.1"/>
</dbReference>
<gene>
    <name evidence="2" type="ORF">SAMN05421841_1829</name>
</gene>
<keyword evidence="3" id="KW-1185">Reference proteome</keyword>
<protein>
    <submittedName>
        <fullName evidence="2">Uncharacterized protein</fullName>
    </submittedName>
</protein>
<dbReference type="EMBL" id="FOIU01000001">
    <property type="protein sequence ID" value="SEW24995.1"/>
    <property type="molecule type" value="Genomic_DNA"/>
</dbReference>
<reference evidence="3" key="1">
    <citation type="submission" date="2016-10" db="EMBL/GenBank/DDBJ databases">
        <authorList>
            <person name="Varghese N."/>
            <person name="Submissions S."/>
        </authorList>
    </citation>
    <scope>NUCLEOTIDE SEQUENCE [LARGE SCALE GENOMIC DNA]</scope>
    <source>
        <strain evidence="3">DSM 17724</strain>
    </source>
</reference>
<dbReference type="AlphaFoldDB" id="A0A1I0QDG2"/>
<keyword evidence="1" id="KW-0812">Transmembrane</keyword>